<reference evidence="4 5" key="1">
    <citation type="submission" date="2013-12" db="EMBL/GenBank/DDBJ databases">
        <authorList>
            <person name="Cubeta M."/>
            <person name="Pakala S."/>
            <person name="Fedorova N."/>
            <person name="Thomas E."/>
            <person name="Dean R."/>
            <person name="Jabaji S."/>
            <person name="Neate S."/>
            <person name="Toda T."/>
            <person name="Tavantzis S."/>
            <person name="Vilgalys R."/>
            <person name="Bharathan N."/>
            <person name="Pakala S."/>
            <person name="Losada L.S."/>
            <person name="Zafar N."/>
            <person name="Nierman W."/>
        </authorList>
    </citation>
    <scope>NUCLEOTIDE SEQUENCE [LARGE SCALE GENOMIC DNA]</scope>
    <source>
        <strain evidence="4 5">123E</strain>
    </source>
</reference>
<dbReference type="GO" id="GO:0031415">
    <property type="term" value="C:NatA complex"/>
    <property type="evidence" value="ECO:0007669"/>
    <property type="project" value="TreeGrafter"/>
</dbReference>
<dbReference type="PROSITE" id="PS51186">
    <property type="entry name" value="GNAT"/>
    <property type="match status" value="1"/>
</dbReference>
<feature type="domain" description="N-acetyltransferase" evidence="3">
    <location>
        <begin position="27"/>
        <end position="219"/>
    </location>
</feature>
<dbReference type="CDD" id="cd04301">
    <property type="entry name" value="NAT_SF"/>
    <property type="match status" value="1"/>
</dbReference>
<evidence type="ECO:0000256" key="2">
    <source>
        <dbReference type="ARBA" id="ARBA00023315"/>
    </source>
</evidence>
<dbReference type="HOGENOM" id="CLU_013985_5_1_1"/>
<dbReference type="InterPro" id="IPR000182">
    <property type="entry name" value="GNAT_dom"/>
</dbReference>
<dbReference type="Gene3D" id="3.40.630.30">
    <property type="match status" value="1"/>
</dbReference>
<dbReference type="OrthoDB" id="47374at2759"/>
<dbReference type="PANTHER" id="PTHR42919:SF8">
    <property type="entry name" value="N-ALPHA-ACETYLTRANSFERASE 50"/>
    <property type="match status" value="1"/>
</dbReference>
<gene>
    <name evidence="4" type="ORF">V565_196430</name>
</gene>
<accession>A0A074RMA9</accession>
<dbReference type="SUPFAM" id="SSF55729">
    <property type="entry name" value="Acyl-CoA N-acyltransferases (Nat)"/>
    <property type="match status" value="1"/>
</dbReference>
<dbReference type="STRING" id="1423351.A0A074RMA9"/>
<evidence type="ECO:0000313" key="5">
    <source>
        <dbReference type="Proteomes" id="UP000027456"/>
    </source>
</evidence>
<protein>
    <submittedName>
        <fullName evidence="4">Putative N-acetyltransferase</fullName>
    </submittedName>
</protein>
<comment type="caution">
    <text evidence="4">The sequence shown here is derived from an EMBL/GenBank/DDBJ whole genome shotgun (WGS) entry which is preliminary data.</text>
</comment>
<dbReference type="PANTHER" id="PTHR42919">
    <property type="entry name" value="N-ALPHA-ACETYLTRANSFERASE"/>
    <property type="match status" value="1"/>
</dbReference>
<proteinExistence type="predicted"/>
<dbReference type="Pfam" id="PF00583">
    <property type="entry name" value="Acetyltransf_1"/>
    <property type="match status" value="1"/>
</dbReference>
<keyword evidence="5" id="KW-1185">Reference proteome</keyword>
<organism evidence="4 5">
    <name type="scientific">Rhizoctonia solani 123E</name>
    <dbReference type="NCBI Taxonomy" id="1423351"/>
    <lineage>
        <taxon>Eukaryota</taxon>
        <taxon>Fungi</taxon>
        <taxon>Dikarya</taxon>
        <taxon>Basidiomycota</taxon>
        <taxon>Agaricomycotina</taxon>
        <taxon>Agaricomycetes</taxon>
        <taxon>Cantharellales</taxon>
        <taxon>Ceratobasidiaceae</taxon>
        <taxon>Rhizoctonia</taxon>
    </lineage>
</organism>
<sequence length="224" mass="25872">MQAIISAPFQPLLDPSPQPFLLISPNITYKSITIGNVELLKSLNQELFPVPYPDAYYATTMRVELTDFCKLIYVDDVPVGQITCTFKPSEREGEVRLYMMLMGILPSYRSLGIGGRACRTILEAAEAHNRRVKLLRKPHYWEEDRCTSSSHEISTLPGDIVSQSFTLPITSLFMHVHVLNTAARRLYERHGFTERKRIENFYRRRGPEDTNIKDAWLFERSLFI</sequence>
<dbReference type="EMBL" id="AZST01001081">
    <property type="protein sequence ID" value="KEP46485.1"/>
    <property type="molecule type" value="Genomic_DNA"/>
</dbReference>
<keyword evidence="2" id="KW-0012">Acyltransferase</keyword>
<name>A0A074RMA9_9AGAM</name>
<dbReference type="GO" id="GO:0007064">
    <property type="term" value="P:mitotic sister chromatid cohesion"/>
    <property type="evidence" value="ECO:0007669"/>
    <property type="project" value="TreeGrafter"/>
</dbReference>
<keyword evidence="1 4" id="KW-0808">Transferase</keyword>
<evidence type="ECO:0000256" key="1">
    <source>
        <dbReference type="ARBA" id="ARBA00022679"/>
    </source>
</evidence>
<evidence type="ECO:0000313" key="4">
    <source>
        <dbReference type="EMBL" id="KEP46485.1"/>
    </source>
</evidence>
<dbReference type="GO" id="GO:0008080">
    <property type="term" value="F:N-acetyltransferase activity"/>
    <property type="evidence" value="ECO:0007669"/>
    <property type="project" value="TreeGrafter"/>
</dbReference>
<evidence type="ECO:0000259" key="3">
    <source>
        <dbReference type="PROSITE" id="PS51186"/>
    </source>
</evidence>
<dbReference type="InterPro" id="IPR016181">
    <property type="entry name" value="Acyl_CoA_acyltransferase"/>
</dbReference>
<dbReference type="Proteomes" id="UP000027456">
    <property type="component" value="Unassembled WGS sequence"/>
</dbReference>
<dbReference type="AlphaFoldDB" id="A0A074RMA9"/>
<dbReference type="InterPro" id="IPR051556">
    <property type="entry name" value="N-term/lysine_N-AcTrnsfr"/>
</dbReference>